<name>A0A438C6D9_VITVI</name>
<gene>
    <name evidence="2" type="ORF">CK203_107748</name>
</gene>
<reference evidence="2 3" key="1">
    <citation type="journal article" date="2018" name="PLoS Genet.">
        <title>Population sequencing reveals clonal diversity and ancestral inbreeding in the grapevine cultivar Chardonnay.</title>
        <authorList>
            <person name="Roach M.J."/>
            <person name="Johnson D.L."/>
            <person name="Bohlmann J."/>
            <person name="van Vuuren H.J."/>
            <person name="Jones S.J."/>
            <person name="Pretorius I.S."/>
            <person name="Schmidt S.A."/>
            <person name="Borneman A.R."/>
        </authorList>
    </citation>
    <scope>NUCLEOTIDE SEQUENCE [LARGE SCALE GENOMIC DNA]</scope>
    <source>
        <strain evidence="3">cv. Chardonnay</strain>
        <tissue evidence="2">Leaf</tissue>
    </source>
</reference>
<sequence>MSLFEYYGELTEVFCELDHRDKVVMKDLEDIATYRKSIERQWVHIFLAGLDGDFEQVRGEILCKDPLPDLKECYALIRQEVVRYASMKAESDNPDTLTMVFDDDQPRIGKTNPRQPS</sequence>
<accession>A0A438C6D9</accession>
<evidence type="ECO:0000313" key="3">
    <source>
        <dbReference type="Proteomes" id="UP000288805"/>
    </source>
</evidence>
<dbReference type="PANTHER" id="PTHR34222:SF43">
    <property type="entry name" value="RETROTRANSPOSON GAG DOMAIN-CONTAINING PROTEIN"/>
    <property type="match status" value="1"/>
</dbReference>
<proteinExistence type="predicted"/>
<evidence type="ECO:0000313" key="2">
    <source>
        <dbReference type="EMBL" id="RVW18758.1"/>
    </source>
</evidence>
<feature type="region of interest" description="Disordered" evidence="1">
    <location>
        <begin position="95"/>
        <end position="117"/>
    </location>
</feature>
<dbReference type="EMBL" id="QGNW01002513">
    <property type="protein sequence ID" value="RVW18758.1"/>
    <property type="molecule type" value="Genomic_DNA"/>
</dbReference>
<dbReference type="AlphaFoldDB" id="A0A438C6D9"/>
<protein>
    <submittedName>
        <fullName evidence="2">Uncharacterized protein</fullName>
    </submittedName>
</protein>
<dbReference type="Proteomes" id="UP000288805">
    <property type="component" value="Unassembled WGS sequence"/>
</dbReference>
<organism evidence="2 3">
    <name type="scientific">Vitis vinifera</name>
    <name type="common">Grape</name>
    <dbReference type="NCBI Taxonomy" id="29760"/>
    <lineage>
        <taxon>Eukaryota</taxon>
        <taxon>Viridiplantae</taxon>
        <taxon>Streptophyta</taxon>
        <taxon>Embryophyta</taxon>
        <taxon>Tracheophyta</taxon>
        <taxon>Spermatophyta</taxon>
        <taxon>Magnoliopsida</taxon>
        <taxon>eudicotyledons</taxon>
        <taxon>Gunneridae</taxon>
        <taxon>Pentapetalae</taxon>
        <taxon>rosids</taxon>
        <taxon>Vitales</taxon>
        <taxon>Vitaceae</taxon>
        <taxon>Viteae</taxon>
        <taxon>Vitis</taxon>
    </lineage>
</organism>
<evidence type="ECO:0000256" key="1">
    <source>
        <dbReference type="SAM" id="MobiDB-lite"/>
    </source>
</evidence>
<dbReference type="PANTHER" id="PTHR34222">
    <property type="entry name" value="GAG_PRE-INTEGRS DOMAIN-CONTAINING PROTEIN"/>
    <property type="match status" value="1"/>
</dbReference>
<comment type="caution">
    <text evidence="2">The sequence shown here is derived from an EMBL/GenBank/DDBJ whole genome shotgun (WGS) entry which is preliminary data.</text>
</comment>